<dbReference type="GO" id="GO:0005886">
    <property type="term" value="C:plasma membrane"/>
    <property type="evidence" value="ECO:0007669"/>
    <property type="project" value="UniProtKB-SubCell"/>
</dbReference>
<proteinExistence type="predicted"/>
<feature type="transmembrane region" description="Helical" evidence="7">
    <location>
        <begin position="163"/>
        <end position="183"/>
    </location>
</feature>
<feature type="transmembrane region" description="Helical" evidence="7">
    <location>
        <begin position="394"/>
        <end position="417"/>
    </location>
</feature>
<keyword evidence="3" id="KW-1003">Cell membrane</keyword>
<keyword evidence="2" id="KW-0813">Transport</keyword>
<keyword evidence="5 7" id="KW-1133">Transmembrane helix</keyword>
<dbReference type="InterPro" id="IPR047135">
    <property type="entry name" value="YsiQ"/>
</dbReference>
<feature type="transmembrane region" description="Helical" evidence="7">
    <location>
        <begin position="96"/>
        <end position="114"/>
    </location>
</feature>
<protein>
    <submittedName>
        <fullName evidence="9">MATE family efflux transporter</fullName>
    </submittedName>
</protein>
<dbReference type="Proteomes" id="UP000623509">
    <property type="component" value="Unassembled WGS sequence"/>
</dbReference>
<reference evidence="9 10" key="2">
    <citation type="submission" date="2017-07" db="EMBL/GenBank/DDBJ databases">
        <title>Candidatus Dactylopiibacterium carminicum, a nitrogen-fixing symbiont of the cochineal insect Dactylopius coccus and Dactylopius opuntiae (Hemiptera: Coccoidea: Dactylopiidae).</title>
        <authorList>
            <person name="Vera A."/>
        </authorList>
    </citation>
    <scope>NUCLEOTIDE SEQUENCE [LARGE SCALE GENOMIC DNA]</scope>
    <source>
        <strain evidence="9 10">NFDCM</strain>
    </source>
</reference>
<keyword evidence="6 7" id="KW-0472">Membrane</keyword>
<name>A0A272EXR5_9RHOO</name>
<dbReference type="PIRSF" id="PIRSF006603">
    <property type="entry name" value="DinF"/>
    <property type="match status" value="1"/>
</dbReference>
<feature type="transmembrane region" description="Helical" evidence="7">
    <location>
        <begin position="126"/>
        <end position="151"/>
    </location>
</feature>
<feature type="transmembrane region" description="Helical" evidence="7">
    <location>
        <begin position="282"/>
        <end position="304"/>
    </location>
</feature>
<accession>A0A272EXR5</accession>
<feature type="transmembrane region" description="Helical" evidence="7">
    <location>
        <begin position="252"/>
        <end position="276"/>
    </location>
</feature>
<keyword evidence="4 7" id="KW-0812">Transmembrane</keyword>
<dbReference type="PANTHER" id="PTHR42925">
    <property type="entry name" value="MULTIDRUG AND TOXIN EFFLUX PROTEIN MATE FAMILY"/>
    <property type="match status" value="1"/>
</dbReference>
<dbReference type="GO" id="GO:0015297">
    <property type="term" value="F:antiporter activity"/>
    <property type="evidence" value="ECO:0007669"/>
    <property type="project" value="InterPro"/>
</dbReference>
<evidence type="ECO:0000256" key="6">
    <source>
        <dbReference type="ARBA" id="ARBA00023136"/>
    </source>
</evidence>
<evidence type="ECO:0000256" key="5">
    <source>
        <dbReference type="ARBA" id="ARBA00022989"/>
    </source>
</evidence>
<evidence type="ECO:0000256" key="4">
    <source>
        <dbReference type="ARBA" id="ARBA00022692"/>
    </source>
</evidence>
<dbReference type="Proteomes" id="UP000216107">
    <property type="component" value="Unassembled WGS sequence"/>
</dbReference>
<dbReference type="OrthoDB" id="9806302at2"/>
<comment type="subcellular location">
    <subcellularLocation>
        <location evidence="1">Cell inner membrane</location>
        <topology evidence="1">Multi-pass membrane protein</topology>
    </subcellularLocation>
</comment>
<evidence type="ECO:0000313" key="8">
    <source>
        <dbReference type="EMBL" id="KAF7600540.1"/>
    </source>
</evidence>
<reference evidence="8 11" key="1">
    <citation type="submission" date="2016-08" db="EMBL/GenBank/DDBJ databases">
        <title>Candidatus Dactylopiibacterium carminicum genome sequence.</title>
        <authorList>
            <person name="Ramirez-Puebla S.T."/>
            <person name="Ormeno-Orrillo E."/>
            <person name="Vera-Ponce De Leon A."/>
            <person name="Luis L."/>
            <person name="Sanchez-Flores A."/>
            <person name="Monica R."/>
            <person name="Martinez-Romero E."/>
        </authorList>
    </citation>
    <scope>NUCLEOTIDE SEQUENCE [LARGE SCALE GENOMIC DNA]</scope>
    <source>
        <strain evidence="8">END1</strain>
    </source>
</reference>
<dbReference type="CDD" id="cd13134">
    <property type="entry name" value="MATE_like_8"/>
    <property type="match status" value="1"/>
</dbReference>
<dbReference type="Pfam" id="PF01554">
    <property type="entry name" value="MatE"/>
    <property type="match status" value="2"/>
</dbReference>
<evidence type="ECO:0000256" key="7">
    <source>
        <dbReference type="SAM" id="Phobius"/>
    </source>
</evidence>
<evidence type="ECO:0000313" key="9">
    <source>
        <dbReference type="EMBL" id="PAS94891.1"/>
    </source>
</evidence>
<dbReference type="InterPro" id="IPR048279">
    <property type="entry name" value="MdtK-like"/>
</dbReference>
<feature type="transmembrane region" description="Helical" evidence="7">
    <location>
        <begin position="23"/>
        <end position="50"/>
    </location>
</feature>
<dbReference type="InterPro" id="IPR002528">
    <property type="entry name" value="MATE_fam"/>
</dbReference>
<gene>
    <name evidence="8" type="ORF">BGI27_02270</name>
    <name evidence="9" type="ORF">CGU29_01895</name>
</gene>
<dbReference type="EMBL" id="MDUX01000004">
    <property type="protein sequence ID" value="KAF7600540.1"/>
    <property type="molecule type" value="Genomic_DNA"/>
</dbReference>
<evidence type="ECO:0000256" key="1">
    <source>
        <dbReference type="ARBA" id="ARBA00004429"/>
    </source>
</evidence>
<organism evidence="9 10">
    <name type="scientific">Candidatus Dactylopiibacterium carminicum</name>
    <dbReference type="NCBI Taxonomy" id="857335"/>
    <lineage>
        <taxon>Bacteria</taxon>
        <taxon>Pseudomonadati</taxon>
        <taxon>Pseudomonadota</taxon>
        <taxon>Betaproteobacteria</taxon>
        <taxon>Rhodocyclales</taxon>
        <taxon>Rhodocyclaceae</taxon>
        <taxon>Candidatus Dactylopiibacterium</taxon>
    </lineage>
</organism>
<feature type="transmembrane region" description="Helical" evidence="7">
    <location>
        <begin position="345"/>
        <end position="362"/>
    </location>
</feature>
<feature type="transmembrane region" description="Helical" evidence="7">
    <location>
        <begin position="316"/>
        <end position="339"/>
    </location>
</feature>
<dbReference type="RefSeq" id="WP_095523296.1">
    <property type="nucleotide sequence ID" value="NZ_MDUX01000004.1"/>
</dbReference>
<dbReference type="NCBIfam" id="TIGR00797">
    <property type="entry name" value="matE"/>
    <property type="match status" value="1"/>
</dbReference>
<evidence type="ECO:0000256" key="2">
    <source>
        <dbReference type="ARBA" id="ARBA00022448"/>
    </source>
</evidence>
<dbReference type="EMBL" id="NMRN01000003">
    <property type="protein sequence ID" value="PAS94891.1"/>
    <property type="molecule type" value="Genomic_DNA"/>
</dbReference>
<dbReference type="AlphaFoldDB" id="A0A272EXR5"/>
<evidence type="ECO:0000256" key="3">
    <source>
        <dbReference type="ARBA" id="ARBA00022475"/>
    </source>
</evidence>
<sequence>MPAPSSRQPDLLGITWPMFVEQFLMMAIGTLGLWLAGQVSLGAVAVFGLANQLRQIFDRIFRVVGVGTSVVVTQHKGGGDDEGAAAMARAGLAASLWLGLISAALVGLMPAATLKLLQLPVELFELAVPFFILTAIGLALDSLFVTMLSVLRAYTFTRDSMRMTMAMNLLQVVVSIPLVTGWAGLPALGLMGLGWGHLLSRLLAVGLLAMLWLRRLNIRLTPSLFYSRHREALPPILAIGLPSAGEKIAFRIAFLMTVSMAASLGTDALAAHAWVLQAAGWVNIYMVSLSFGSEIVLGHLVGAGRLKQANATLQRALRIALVVTVSGAILSCFVTPFLLHGLNTDLAVISLIVGVLLIDLLLEPGRCLNILMLGGLRAAGDVRFPVKVSVVSNFVFGAGLAWLMGIHFGLGLPGIWIGYTVDEWVRGLCMAARWRAKGWTDSARAARRRIVQRLKPRAN</sequence>
<keyword evidence="11" id="KW-1185">Reference proteome</keyword>
<evidence type="ECO:0000313" key="11">
    <source>
        <dbReference type="Proteomes" id="UP000623509"/>
    </source>
</evidence>
<dbReference type="PANTHER" id="PTHR42925:SF2">
    <property type="entry name" value="NA+ DRIVEN MULTIDRUG EFFLUX PUMP"/>
    <property type="match status" value="1"/>
</dbReference>
<feature type="transmembrane region" description="Helical" evidence="7">
    <location>
        <begin position="195"/>
        <end position="213"/>
    </location>
</feature>
<comment type="caution">
    <text evidence="9">The sequence shown here is derived from an EMBL/GenBank/DDBJ whole genome shotgun (WGS) entry which is preliminary data.</text>
</comment>
<dbReference type="GO" id="GO:0042910">
    <property type="term" value="F:xenobiotic transmembrane transporter activity"/>
    <property type="evidence" value="ECO:0007669"/>
    <property type="project" value="InterPro"/>
</dbReference>
<evidence type="ECO:0000313" key="10">
    <source>
        <dbReference type="Proteomes" id="UP000216107"/>
    </source>
</evidence>